<dbReference type="PANTHER" id="PTHR43133">
    <property type="entry name" value="RNA POLYMERASE ECF-TYPE SIGMA FACTO"/>
    <property type="match status" value="1"/>
</dbReference>
<keyword evidence="4" id="KW-0238">DNA-binding</keyword>
<feature type="compositionally biased region" description="Low complexity" evidence="6">
    <location>
        <begin position="379"/>
        <end position="397"/>
    </location>
</feature>
<dbReference type="PANTHER" id="PTHR43133:SF8">
    <property type="entry name" value="RNA POLYMERASE SIGMA FACTOR HI_1459-RELATED"/>
    <property type="match status" value="1"/>
</dbReference>
<feature type="compositionally biased region" description="Basic and acidic residues" evidence="6">
    <location>
        <begin position="411"/>
        <end position="427"/>
    </location>
</feature>
<name>A0A7W0HQR2_9ACTN</name>
<feature type="region of interest" description="Disordered" evidence="6">
    <location>
        <begin position="350"/>
        <end position="496"/>
    </location>
</feature>
<evidence type="ECO:0000256" key="5">
    <source>
        <dbReference type="ARBA" id="ARBA00023163"/>
    </source>
</evidence>
<keyword evidence="3" id="KW-0731">Sigma factor</keyword>
<keyword evidence="7" id="KW-1133">Transmembrane helix</keyword>
<evidence type="ECO:0000256" key="3">
    <source>
        <dbReference type="ARBA" id="ARBA00023082"/>
    </source>
</evidence>
<evidence type="ECO:0000313" key="9">
    <source>
        <dbReference type="Proteomes" id="UP000530928"/>
    </source>
</evidence>
<reference evidence="8 9" key="1">
    <citation type="submission" date="2020-07" db="EMBL/GenBank/DDBJ databases">
        <title>Genomic Encyclopedia of Type Strains, Phase IV (KMG-IV): sequencing the most valuable type-strain genomes for metagenomic binning, comparative biology and taxonomic classification.</title>
        <authorList>
            <person name="Goeker M."/>
        </authorList>
    </citation>
    <scope>NUCLEOTIDE SEQUENCE [LARGE SCALE GENOMIC DNA]</scope>
    <source>
        <strain evidence="8 9">DSM 45533</strain>
    </source>
</reference>
<evidence type="ECO:0000256" key="1">
    <source>
        <dbReference type="ARBA" id="ARBA00010641"/>
    </source>
</evidence>
<keyword evidence="7" id="KW-0812">Transmembrane</keyword>
<dbReference type="InterPro" id="IPR013324">
    <property type="entry name" value="RNA_pol_sigma_r3/r4-like"/>
</dbReference>
<accession>A0A7W0HQR2</accession>
<gene>
    <name evidence="8" type="ORF">HNR30_003491</name>
</gene>
<sequence>MNDRVLVEALRGRDPGALAALYDSHAESVYRYCWSLLASADSAQVALRDTLIAAEAHIERLGDPDRLGAWLYALARVECLRRRPAVQPDENAAHPPELDDPDDADLRIMAWNAVRSLPAEDREILELSTTHRLPLPDVAAVLGVPVRHLETDLDDARERLRDAITAEILARKGPYDCPRRALILSGFSGELTGQMRDHLVRHLIRCEVCAPHRLRQVSAAKVFELLPAVGLPESLRVRVLSCFADPELVPYRRYVARRSATLDAAGFPSPSGRKVRRWPQALAGALAGLAAVVAIASVFHYFGSEPGVPGVAAGRLGPIGESPGLLLPWHPEPTQDDLVVAPILDSRSTQPLLQAPPYGGGPGVGVIARPGSGSPAQQPTKAPRPTAGPTAGSTTTPPAAPPPVDTAPDDQPSRDHHDRPGRDDDCPPGKGPGKPPATTPPAQTPPPKTTPPATPPATPPPATTPPASPPPAGTPSQTPPAQEPTQEPAPTAGKAA</sequence>
<protein>
    <submittedName>
        <fullName evidence="8">RNA polymerase sigma factor (Sigma-70 family)</fullName>
    </submittedName>
</protein>
<dbReference type="GO" id="GO:0006352">
    <property type="term" value="P:DNA-templated transcription initiation"/>
    <property type="evidence" value="ECO:0007669"/>
    <property type="project" value="InterPro"/>
</dbReference>
<comment type="similarity">
    <text evidence="1">Belongs to the sigma-70 factor family. ECF subfamily.</text>
</comment>
<dbReference type="EMBL" id="JACDUR010000003">
    <property type="protein sequence ID" value="MBA2892150.1"/>
    <property type="molecule type" value="Genomic_DNA"/>
</dbReference>
<dbReference type="SUPFAM" id="SSF88946">
    <property type="entry name" value="Sigma2 domain of RNA polymerase sigma factors"/>
    <property type="match status" value="1"/>
</dbReference>
<keyword evidence="5" id="KW-0804">Transcription</keyword>
<feature type="transmembrane region" description="Helical" evidence="7">
    <location>
        <begin position="281"/>
        <end position="302"/>
    </location>
</feature>
<evidence type="ECO:0000256" key="4">
    <source>
        <dbReference type="ARBA" id="ARBA00023125"/>
    </source>
</evidence>
<dbReference type="SUPFAM" id="SSF88659">
    <property type="entry name" value="Sigma3 and sigma4 domains of RNA polymerase sigma factors"/>
    <property type="match status" value="1"/>
</dbReference>
<proteinExistence type="inferred from homology"/>
<comment type="caution">
    <text evidence="8">The sequence shown here is derived from an EMBL/GenBank/DDBJ whole genome shotgun (WGS) entry which is preliminary data.</text>
</comment>
<dbReference type="InterPro" id="IPR013325">
    <property type="entry name" value="RNA_pol_sigma_r2"/>
</dbReference>
<dbReference type="GO" id="GO:0016987">
    <property type="term" value="F:sigma factor activity"/>
    <property type="evidence" value="ECO:0007669"/>
    <property type="project" value="UniProtKB-KW"/>
</dbReference>
<organism evidence="8 9">
    <name type="scientific">Nonomuraea soli</name>
    <dbReference type="NCBI Taxonomy" id="1032476"/>
    <lineage>
        <taxon>Bacteria</taxon>
        <taxon>Bacillati</taxon>
        <taxon>Actinomycetota</taxon>
        <taxon>Actinomycetes</taxon>
        <taxon>Streptosporangiales</taxon>
        <taxon>Streptosporangiaceae</taxon>
        <taxon>Nonomuraea</taxon>
    </lineage>
</organism>
<dbReference type="Proteomes" id="UP000530928">
    <property type="component" value="Unassembled WGS sequence"/>
</dbReference>
<evidence type="ECO:0000313" key="8">
    <source>
        <dbReference type="EMBL" id="MBA2892150.1"/>
    </source>
</evidence>
<dbReference type="Gene3D" id="1.10.1740.10">
    <property type="match status" value="1"/>
</dbReference>
<dbReference type="AlphaFoldDB" id="A0A7W0HQR2"/>
<dbReference type="InterPro" id="IPR039425">
    <property type="entry name" value="RNA_pol_sigma-70-like"/>
</dbReference>
<keyword evidence="9" id="KW-1185">Reference proteome</keyword>
<evidence type="ECO:0000256" key="7">
    <source>
        <dbReference type="SAM" id="Phobius"/>
    </source>
</evidence>
<evidence type="ECO:0000256" key="2">
    <source>
        <dbReference type="ARBA" id="ARBA00023015"/>
    </source>
</evidence>
<evidence type="ECO:0000256" key="6">
    <source>
        <dbReference type="SAM" id="MobiDB-lite"/>
    </source>
</evidence>
<dbReference type="Gene3D" id="1.10.10.10">
    <property type="entry name" value="Winged helix-like DNA-binding domain superfamily/Winged helix DNA-binding domain"/>
    <property type="match status" value="1"/>
</dbReference>
<keyword evidence="7" id="KW-0472">Membrane</keyword>
<dbReference type="RefSeq" id="WP_181610866.1">
    <property type="nucleotide sequence ID" value="NZ_BAABAM010000002.1"/>
</dbReference>
<feature type="compositionally biased region" description="Pro residues" evidence="6">
    <location>
        <begin position="429"/>
        <end position="482"/>
    </location>
</feature>
<dbReference type="InterPro" id="IPR036388">
    <property type="entry name" value="WH-like_DNA-bd_sf"/>
</dbReference>
<dbReference type="GO" id="GO:0003677">
    <property type="term" value="F:DNA binding"/>
    <property type="evidence" value="ECO:0007669"/>
    <property type="project" value="UniProtKB-KW"/>
</dbReference>
<keyword evidence="2" id="KW-0805">Transcription regulation</keyword>
<feature type="compositionally biased region" description="Low complexity" evidence="6">
    <location>
        <begin position="483"/>
        <end position="496"/>
    </location>
</feature>